<evidence type="ECO:0000256" key="1">
    <source>
        <dbReference type="SAM" id="Phobius"/>
    </source>
</evidence>
<sequence length="238" mass="25199">MTRTPEERTRSKVAPMLLAQATAYLLLALAAMLSVAAGWTDGGESGVWARIPSLVAIAAVLLVFVACWPLRATFADRVASVVFGVMSVVFAVTPLVWTMGLLERSAKFAQCDAWALGAGGLLVLLVVFAFGRQMAREERSHLIRSLSHSVTSGTAAISVGGWAFLPTLLAAVPESTEAVVALVVIVVFALALAFASVYWLREVDPDPAARHPWVGVGMLPVMLMGVTVALATLVLTRL</sequence>
<evidence type="ECO:0000313" key="3">
    <source>
        <dbReference type="Proteomes" id="UP000216352"/>
    </source>
</evidence>
<keyword evidence="1" id="KW-0472">Membrane</keyword>
<feature type="transmembrane region" description="Helical" evidence="1">
    <location>
        <begin position="212"/>
        <end position="235"/>
    </location>
</feature>
<feature type="transmembrane region" description="Helical" evidence="1">
    <location>
        <begin position="178"/>
        <end position="200"/>
    </location>
</feature>
<gene>
    <name evidence="2" type="ORF">BLEM_0242</name>
</gene>
<accession>A0A261FUV4</accession>
<feature type="transmembrane region" description="Helical" evidence="1">
    <location>
        <begin position="82"/>
        <end position="101"/>
    </location>
</feature>
<evidence type="ECO:0000313" key="2">
    <source>
        <dbReference type="EMBL" id="OZG62977.1"/>
    </source>
</evidence>
<organism evidence="2 3">
    <name type="scientific">Bifidobacterium lemurum</name>
    <dbReference type="NCBI Taxonomy" id="1603886"/>
    <lineage>
        <taxon>Bacteria</taxon>
        <taxon>Bacillati</taxon>
        <taxon>Actinomycetota</taxon>
        <taxon>Actinomycetes</taxon>
        <taxon>Bifidobacteriales</taxon>
        <taxon>Bifidobacteriaceae</taxon>
        <taxon>Bifidobacterium</taxon>
    </lineage>
</organism>
<name>A0A261FUV4_9BIFI</name>
<comment type="caution">
    <text evidence="2">The sequence shown here is derived from an EMBL/GenBank/DDBJ whole genome shotgun (WGS) entry which is preliminary data.</text>
</comment>
<keyword evidence="1" id="KW-1133">Transmembrane helix</keyword>
<reference evidence="2 3" key="1">
    <citation type="journal article" date="2017" name="BMC Genomics">
        <title>Comparative genomic and phylogenomic analyses of the Bifidobacteriaceae family.</title>
        <authorList>
            <person name="Lugli G.A."/>
            <person name="Milani C."/>
            <person name="Turroni F."/>
            <person name="Duranti S."/>
            <person name="Mancabelli L."/>
            <person name="Mangifesta M."/>
            <person name="Ferrario C."/>
            <person name="Modesto M."/>
            <person name="Mattarelli P."/>
            <person name="Jiri K."/>
            <person name="van Sinderen D."/>
            <person name="Ventura M."/>
        </authorList>
    </citation>
    <scope>NUCLEOTIDE SEQUENCE [LARGE SCALE GENOMIC DNA]</scope>
    <source>
        <strain evidence="2 3">DSM 28807</strain>
    </source>
</reference>
<dbReference type="STRING" id="1603886.GCA_001895165_00745"/>
<dbReference type="OrthoDB" id="3238956at2"/>
<dbReference type="AlphaFoldDB" id="A0A261FUV4"/>
<feature type="transmembrane region" description="Helical" evidence="1">
    <location>
        <begin position="21"/>
        <end position="39"/>
    </location>
</feature>
<feature type="transmembrane region" description="Helical" evidence="1">
    <location>
        <begin position="51"/>
        <end position="70"/>
    </location>
</feature>
<proteinExistence type="predicted"/>
<feature type="transmembrane region" description="Helical" evidence="1">
    <location>
        <begin position="113"/>
        <end position="131"/>
    </location>
</feature>
<protein>
    <submittedName>
        <fullName evidence="2">Uncharacterized protein</fullName>
    </submittedName>
</protein>
<keyword evidence="1" id="KW-0812">Transmembrane</keyword>
<feature type="transmembrane region" description="Helical" evidence="1">
    <location>
        <begin position="152"/>
        <end position="172"/>
    </location>
</feature>
<dbReference type="RefSeq" id="WP_072724668.1">
    <property type="nucleotide sequence ID" value="NZ_BDIS01000011.1"/>
</dbReference>
<keyword evidence="3" id="KW-1185">Reference proteome</keyword>
<dbReference type="EMBL" id="MWWX01000002">
    <property type="protein sequence ID" value="OZG62977.1"/>
    <property type="molecule type" value="Genomic_DNA"/>
</dbReference>
<dbReference type="Proteomes" id="UP000216352">
    <property type="component" value="Unassembled WGS sequence"/>
</dbReference>